<evidence type="ECO:0000313" key="3">
    <source>
        <dbReference type="Proteomes" id="UP001176960"/>
    </source>
</evidence>
<feature type="chain" id="PRO_5041270629" evidence="1">
    <location>
        <begin position="27"/>
        <end position="92"/>
    </location>
</feature>
<dbReference type="RefSeq" id="WP_289843571.1">
    <property type="nucleotide sequence ID" value="NZ_CATKSH010000008.1"/>
</dbReference>
<reference evidence="2" key="1">
    <citation type="submission" date="2023-03" db="EMBL/GenBank/DDBJ databases">
        <authorList>
            <person name="Cleenwerck I."/>
        </authorList>
    </citation>
    <scope>NUCLEOTIDE SEQUENCE</scope>
    <source>
        <strain evidence="2">LMG 32879</strain>
    </source>
</reference>
<feature type="signal peptide" evidence="1">
    <location>
        <begin position="1"/>
        <end position="26"/>
    </location>
</feature>
<dbReference type="Proteomes" id="UP001176960">
    <property type="component" value="Unassembled WGS sequence"/>
</dbReference>
<organism evidence="2 3">
    <name type="scientific">Brytella acorum</name>
    <dbReference type="NCBI Taxonomy" id="2959299"/>
    <lineage>
        <taxon>Bacteria</taxon>
        <taxon>Pseudomonadati</taxon>
        <taxon>Pseudomonadota</taxon>
        <taxon>Alphaproteobacteria</taxon>
        <taxon>Acetobacterales</taxon>
        <taxon>Acetobacteraceae</taxon>
        <taxon>Brytella</taxon>
    </lineage>
</organism>
<dbReference type="AlphaFoldDB" id="A0AA35UIF4"/>
<sequence length="92" mass="10003">MRKLVGSTLMGVMVVAGIAHVPCAHARSISDAEAGRLTLDALTAEPVYHRPVTMHHVMARHSGSHSSRASLVHAVVYHPKASFRHHSTRHRG</sequence>
<name>A0AA35UIF4_9PROT</name>
<gene>
    <name evidence="2" type="ORF">LMG32879_001684</name>
</gene>
<accession>A0AA35UIF4</accession>
<evidence type="ECO:0000256" key="1">
    <source>
        <dbReference type="SAM" id="SignalP"/>
    </source>
</evidence>
<keyword evidence="3" id="KW-1185">Reference proteome</keyword>
<evidence type="ECO:0000313" key="2">
    <source>
        <dbReference type="EMBL" id="CAI9120845.1"/>
    </source>
</evidence>
<proteinExistence type="predicted"/>
<protein>
    <submittedName>
        <fullName evidence="2">Uncharacterized protein</fullName>
    </submittedName>
</protein>
<dbReference type="EMBL" id="CATKSH010000008">
    <property type="protein sequence ID" value="CAI9120845.1"/>
    <property type="molecule type" value="Genomic_DNA"/>
</dbReference>
<comment type="caution">
    <text evidence="2">The sequence shown here is derived from an EMBL/GenBank/DDBJ whole genome shotgun (WGS) entry which is preliminary data.</text>
</comment>
<keyword evidence="1" id="KW-0732">Signal</keyword>